<proteinExistence type="predicted"/>
<evidence type="ECO:0000313" key="2">
    <source>
        <dbReference type="EMBL" id="MCU9595686.1"/>
    </source>
</evidence>
<dbReference type="RefSeq" id="WP_173662177.1">
    <property type="nucleotide sequence ID" value="NZ_JAOUSE010000068.1"/>
</dbReference>
<name>A0ABT2WJ13_9BACI</name>
<comment type="caution">
    <text evidence="2">The sequence shown here is derived from an EMBL/GenBank/DDBJ whole genome shotgun (WGS) entry which is preliminary data.</text>
</comment>
<evidence type="ECO:0000256" key="1">
    <source>
        <dbReference type="SAM" id="Phobius"/>
    </source>
</evidence>
<feature type="transmembrane region" description="Helical" evidence="1">
    <location>
        <begin position="6"/>
        <end position="28"/>
    </location>
</feature>
<keyword evidence="1" id="KW-0472">Membrane</keyword>
<dbReference type="InterPro" id="IPR025143">
    <property type="entry name" value="DUF4083"/>
</dbReference>
<keyword evidence="3" id="KW-1185">Reference proteome</keyword>
<sequence length="67" mass="7871">MTSIIAIIYQIIVFGLIILFVVSFFLFIRRILINATLRIKKLNEIGEKLDKIIEHNEQIITLLEKKD</sequence>
<keyword evidence="1" id="KW-1133">Transmembrane helix</keyword>
<dbReference type="Proteomes" id="UP001208656">
    <property type="component" value="Unassembled WGS sequence"/>
</dbReference>
<dbReference type="EMBL" id="JAOUSE010000068">
    <property type="protein sequence ID" value="MCU9595686.1"/>
    <property type="molecule type" value="Genomic_DNA"/>
</dbReference>
<reference evidence="2 3" key="1">
    <citation type="submission" date="2022-10" db="EMBL/GenBank/DDBJ databases">
        <title>Description of Fervidibacillus gen. nov. in the family Fervidibacillaceae fam. nov. with two species, Fervidibacillus albus sp. nov., and Fervidibacillus halotolerans sp. nov., isolated from tidal flat sediments.</title>
        <authorList>
            <person name="Kwon K.K."/>
            <person name="Yang S.-H."/>
        </authorList>
    </citation>
    <scope>NUCLEOTIDE SEQUENCE [LARGE SCALE GENOMIC DNA]</scope>
    <source>
        <strain evidence="2 3">DSM 23332</strain>
    </source>
</reference>
<evidence type="ECO:0000313" key="3">
    <source>
        <dbReference type="Proteomes" id="UP001208656"/>
    </source>
</evidence>
<accession>A0ABT2WJ13</accession>
<organism evidence="2 3">
    <name type="scientific">Pallidibacillus thermolactis</name>
    <dbReference type="NCBI Taxonomy" id="251051"/>
    <lineage>
        <taxon>Bacteria</taxon>
        <taxon>Bacillati</taxon>
        <taxon>Bacillota</taxon>
        <taxon>Bacilli</taxon>
        <taxon>Bacillales</taxon>
        <taxon>Bacillaceae</taxon>
        <taxon>Pallidibacillus</taxon>
    </lineage>
</organism>
<dbReference type="Pfam" id="PF13314">
    <property type="entry name" value="DUF4083"/>
    <property type="match status" value="1"/>
</dbReference>
<gene>
    <name evidence="2" type="ORF">OEV82_14755</name>
</gene>
<keyword evidence="1" id="KW-0812">Transmembrane</keyword>
<protein>
    <submittedName>
        <fullName evidence="2">DUF4083 domain-containing protein</fullName>
    </submittedName>
</protein>